<comment type="caution">
    <text evidence="5">The sequence shown here is derived from an EMBL/GenBank/DDBJ whole genome shotgun (WGS) entry which is preliminary data.</text>
</comment>
<accession>A0ABD5YS82</accession>
<feature type="compositionally biased region" description="Polar residues" evidence="3">
    <location>
        <begin position="11"/>
        <end position="22"/>
    </location>
</feature>
<feature type="region of interest" description="Disordered" evidence="3">
    <location>
        <begin position="239"/>
        <end position="272"/>
    </location>
</feature>
<sequence>MKPKQQRDESSASTGAPQHESATLVTARIPAEEFALHETFTALSELRFECSDLVATGNEAVMPLMWAQTDDYAALESAMAADPSVNAAEEIIHADDRRLYRIHWQHEVHLLCQIILNSEVILLDGYGTDDQWTFELLFSSRQALQRTCECCQQYNLTYTIDRIRGLGDDTSESTPLGLTAEQHEALAEAHKRGYFSVPRQITLDELADILDISHQALSERLRRGHDALIRETFKDPSLGFGSNPNFGRASDTGSDSGSTTDTNTNITGLSSL</sequence>
<evidence type="ECO:0000256" key="1">
    <source>
        <dbReference type="ARBA" id="ARBA00023015"/>
    </source>
</evidence>
<evidence type="ECO:0000313" key="6">
    <source>
        <dbReference type="Proteomes" id="UP001596417"/>
    </source>
</evidence>
<gene>
    <name evidence="5" type="ORF">ACFQL7_09580</name>
</gene>
<dbReference type="PANTHER" id="PTHR34236:SF1">
    <property type="entry name" value="DIMETHYL SULFOXIDE REDUCTASE TRANSCRIPTIONAL ACTIVATOR"/>
    <property type="match status" value="1"/>
</dbReference>
<feature type="compositionally biased region" description="Basic and acidic residues" evidence="3">
    <location>
        <begin position="1"/>
        <end position="10"/>
    </location>
</feature>
<reference evidence="5 6" key="1">
    <citation type="journal article" date="2019" name="Int. J. Syst. Evol. Microbiol.">
        <title>The Global Catalogue of Microorganisms (GCM) 10K type strain sequencing project: providing services to taxonomists for standard genome sequencing and annotation.</title>
        <authorList>
            <consortium name="The Broad Institute Genomics Platform"/>
            <consortium name="The Broad Institute Genome Sequencing Center for Infectious Disease"/>
            <person name="Wu L."/>
            <person name="Ma J."/>
        </authorList>
    </citation>
    <scope>NUCLEOTIDE SEQUENCE [LARGE SCALE GENOMIC DNA]</scope>
    <source>
        <strain evidence="5 6">RDMS1</strain>
    </source>
</reference>
<proteinExistence type="predicted"/>
<dbReference type="EMBL" id="JBHTAX010000001">
    <property type="protein sequence ID" value="MFC7190081.1"/>
    <property type="molecule type" value="Genomic_DNA"/>
</dbReference>
<dbReference type="GeneID" id="76199656"/>
<evidence type="ECO:0000256" key="2">
    <source>
        <dbReference type="ARBA" id="ARBA00023163"/>
    </source>
</evidence>
<dbReference type="PANTHER" id="PTHR34236">
    <property type="entry name" value="DIMETHYL SULFOXIDE REDUCTASE TRANSCRIPTIONAL ACTIVATOR"/>
    <property type="match status" value="1"/>
</dbReference>
<organism evidence="5 6">
    <name type="scientific">Halocatena marina</name>
    <dbReference type="NCBI Taxonomy" id="2934937"/>
    <lineage>
        <taxon>Archaea</taxon>
        <taxon>Methanobacteriati</taxon>
        <taxon>Methanobacteriota</taxon>
        <taxon>Stenosarchaea group</taxon>
        <taxon>Halobacteria</taxon>
        <taxon>Halobacteriales</taxon>
        <taxon>Natronomonadaceae</taxon>
        <taxon>Halocatena</taxon>
    </lineage>
</organism>
<dbReference type="RefSeq" id="WP_264554597.1">
    <property type="nucleotide sequence ID" value="NZ_CP109979.1"/>
</dbReference>
<evidence type="ECO:0000256" key="3">
    <source>
        <dbReference type="SAM" id="MobiDB-lite"/>
    </source>
</evidence>
<dbReference type="Pfam" id="PF04967">
    <property type="entry name" value="HTH_10"/>
    <property type="match status" value="1"/>
</dbReference>
<dbReference type="InterPro" id="IPR007050">
    <property type="entry name" value="HTH_bacterioopsin"/>
</dbReference>
<evidence type="ECO:0000259" key="4">
    <source>
        <dbReference type="Pfam" id="PF04967"/>
    </source>
</evidence>
<protein>
    <submittedName>
        <fullName evidence="5">Helix-turn-helix domain-containing protein</fullName>
    </submittedName>
</protein>
<evidence type="ECO:0000313" key="5">
    <source>
        <dbReference type="EMBL" id="MFC7190081.1"/>
    </source>
</evidence>
<feature type="domain" description="HTH bat-type" evidence="4">
    <location>
        <begin position="178"/>
        <end position="228"/>
    </location>
</feature>
<dbReference type="AlphaFoldDB" id="A0ABD5YS82"/>
<dbReference type="Proteomes" id="UP001596417">
    <property type="component" value="Unassembled WGS sequence"/>
</dbReference>
<feature type="region of interest" description="Disordered" evidence="3">
    <location>
        <begin position="1"/>
        <end position="22"/>
    </location>
</feature>
<keyword evidence="6" id="KW-1185">Reference proteome</keyword>
<feature type="compositionally biased region" description="Low complexity" evidence="3">
    <location>
        <begin position="250"/>
        <end position="272"/>
    </location>
</feature>
<keyword evidence="2" id="KW-0804">Transcription</keyword>
<keyword evidence="1" id="KW-0805">Transcription regulation</keyword>
<name>A0ABD5YS82_9EURY</name>